<accession>A0ABY1QZD8</accession>
<gene>
    <name evidence="1" type="ORF">SAMN05421679_101170</name>
</gene>
<sequence>MKAIKLGDLYSLKNHPYESDANKIKISALASMTPPILVVSEIQNSPNQYDSDTGIAKAKQIKCIYYSHKNHKFEESWFDLNLLKPISKIQVEDNNDVNPEKQSKDEDKNEFLEDNGEIRTVKIVPLQYNKSLTIDSIKETFLHKQVILKSCDLELGKIKTTFSESNNNPSQKLTAHLDFLPPVLTVIDVKINEEKIGYNPKTGNLKKISSVYLLKCKWYNPFSGSFSEDFIPIETLKIVEPQEKISLIAEIVGGNTFLRKELNNKIILENGITLTHTYIKPLEIIFNHYKYKVKYYDFFREKYSETDLSNLHLDDDTANIEELIVEKIPSYNSSSQTFTSVENFVFTKGSYYRITYKDLQDRITKRIIYVKEFVPKIVLIADCLLRNGEERHFRIKDAILKIEVLDSKYFNTQTSANVPPPPPQIV</sequence>
<comment type="caution">
    <text evidence="1">The sequence shown here is derived from an EMBL/GenBank/DDBJ whole genome shotgun (WGS) entry which is preliminary data.</text>
</comment>
<name>A0ABY1QZD8_9FLAO</name>
<protein>
    <submittedName>
        <fullName evidence="1">Uncharacterized protein</fullName>
    </submittedName>
</protein>
<keyword evidence="2" id="KW-1185">Reference proteome</keyword>
<proteinExistence type="predicted"/>
<organism evidence="1 2">
    <name type="scientific">Epilithonimonas pallida</name>
    <dbReference type="NCBI Taxonomy" id="373671"/>
    <lineage>
        <taxon>Bacteria</taxon>
        <taxon>Pseudomonadati</taxon>
        <taxon>Bacteroidota</taxon>
        <taxon>Flavobacteriia</taxon>
        <taxon>Flavobacteriales</taxon>
        <taxon>Weeksellaceae</taxon>
        <taxon>Chryseobacterium group</taxon>
        <taxon>Epilithonimonas</taxon>
    </lineage>
</organism>
<dbReference type="RefSeq" id="WP_283415117.1">
    <property type="nucleotide sequence ID" value="NZ_FXUO01000001.1"/>
</dbReference>
<evidence type="ECO:0000313" key="2">
    <source>
        <dbReference type="Proteomes" id="UP001158050"/>
    </source>
</evidence>
<evidence type="ECO:0000313" key="1">
    <source>
        <dbReference type="EMBL" id="SMP86524.1"/>
    </source>
</evidence>
<dbReference type="EMBL" id="FXUO01000001">
    <property type="protein sequence ID" value="SMP86524.1"/>
    <property type="molecule type" value="Genomic_DNA"/>
</dbReference>
<reference evidence="1 2" key="1">
    <citation type="submission" date="2017-05" db="EMBL/GenBank/DDBJ databases">
        <authorList>
            <person name="Varghese N."/>
            <person name="Submissions S."/>
        </authorList>
    </citation>
    <scope>NUCLEOTIDE SEQUENCE [LARGE SCALE GENOMIC DNA]</scope>
    <source>
        <strain evidence="1 2">DSM 18015</strain>
    </source>
</reference>
<dbReference type="Proteomes" id="UP001158050">
    <property type="component" value="Unassembled WGS sequence"/>
</dbReference>